<keyword evidence="6 7" id="KW-0067">ATP-binding</keyword>
<evidence type="ECO:0000256" key="2">
    <source>
        <dbReference type="ARBA" id="ARBA00022527"/>
    </source>
</evidence>
<dbReference type="SUPFAM" id="SSF56112">
    <property type="entry name" value="Protein kinase-like (PK-like)"/>
    <property type="match status" value="1"/>
</dbReference>
<protein>
    <recommendedName>
        <fullName evidence="1">non-specific serine/threonine protein kinase</fullName>
        <ecNumber evidence="1">2.7.11.1</ecNumber>
    </recommendedName>
</protein>
<feature type="region of interest" description="Disordered" evidence="8">
    <location>
        <begin position="1"/>
        <end position="23"/>
    </location>
</feature>
<organism evidence="10 11">
    <name type="scientific">Rhodococcus opacus M213</name>
    <dbReference type="NCBI Taxonomy" id="1129896"/>
    <lineage>
        <taxon>Bacteria</taxon>
        <taxon>Bacillati</taxon>
        <taxon>Actinomycetota</taxon>
        <taxon>Actinomycetes</taxon>
        <taxon>Mycobacteriales</taxon>
        <taxon>Nocardiaceae</taxon>
        <taxon>Rhodococcus</taxon>
    </lineage>
</organism>
<evidence type="ECO:0000256" key="8">
    <source>
        <dbReference type="SAM" id="MobiDB-lite"/>
    </source>
</evidence>
<feature type="binding site" evidence="7">
    <location>
        <position position="54"/>
    </location>
    <ligand>
        <name>ATP</name>
        <dbReference type="ChEBI" id="CHEBI:30616"/>
    </ligand>
</feature>
<dbReference type="InterPro" id="IPR017441">
    <property type="entry name" value="Protein_kinase_ATP_BS"/>
</dbReference>
<evidence type="ECO:0000256" key="5">
    <source>
        <dbReference type="ARBA" id="ARBA00022777"/>
    </source>
</evidence>
<name>K8XG71_RHOOP</name>
<keyword evidence="2 10" id="KW-0723">Serine/threonine-protein kinase</keyword>
<evidence type="ECO:0000256" key="7">
    <source>
        <dbReference type="PROSITE-ProRule" id="PRU10141"/>
    </source>
</evidence>
<evidence type="ECO:0000256" key="1">
    <source>
        <dbReference type="ARBA" id="ARBA00012513"/>
    </source>
</evidence>
<dbReference type="InterPro" id="IPR011009">
    <property type="entry name" value="Kinase-like_dom_sf"/>
</dbReference>
<evidence type="ECO:0000313" key="10">
    <source>
        <dbReference type="EMBL" id="EKT79816.1"/>
    </source>
</evidence>
<evidence type="ECO:0000256" key="6">
    <source>
        <dbReference type="ARBA" id="ARBA00022840"/>
    </source>
</evidence>
<dbReference type="GO" id="GO:0004674">
    <property type="term" value="F:protein serine/threonine kinase activity"/>
    <property type="evidence" value="ECO:0007669"/>
    <property type="project" value="UniProtKB-KW"/>
</dbReference>
<dbReference type="Gene3D" id="3.30.200.20">
    <property type="entry name" value="Phosphorylase Kinase, domain 1"/>
    <property type="match status" value="1"/>
</dbReference>
<dbReference type="PROSITE" id="PS50011">
    <property type="entry name" value="PROTEIN_KINASE_DOM"/>
    <property type="match status" value="1"/>
</dbReference>
<evidence type="ECO:0000259" key="9">
    <source>
        <dbReference type="PROSITE" id="PS50011"/>
    </source>
</evidence>
<reference evidence="10 11" key="1">
    <citation type="journal article" date="2013" name="Genome Announc.">
        <title>Draft Genome Sequence of Rhodococcus opacus Strain M213 Shows a Diverse Catabolic Potential.</title>
        <authorList>
            <person name="Pathak A."/>
            <person name="Green S.J."/>
            <person name="Ogram A."/>
            <person name="Chauhan A."/>
        </authorList>
    </citation>
    <scope>NUCLEOTIDE SEQUENCE [LARGE SCALE GENOMIC DNA]</scope>
    <source>
        <strain evidence="10 11">M213</strain>
    </source>
</reference>
<feature type="domain" description="Protein kinase" evidence="9">
    <location>
        <begin position="25"/>
        <end position="100"/>
    </location>
</feature>
<evidence type="ECO:0000313" key="11">
    <source>
        <dbReference type="Proteomes" id="UP000005951"/>
    </source>
</evidence>
<dbReference type="EMBL" id="AJYC02000077">
    <property type="protein sequence ID" value="EKT79816.1"/>
    <property type="molecule type" value="Genomic_DNA"/>
</dbReference>
<accession>K8XG71</accession>
<evidence type="ECO:0000256" key="4">
    <source>
        <dbReference type="ARBA" id="ARBA00022741"/>
    </source>
</evidence>
<dbReference type="Proteomes" id="UP000005951">
    <property type="component" value="Unassembled WGS sequence"/>
</dbReference>
<comment type="caution">
    <text evidence="10">The sequence shown here is derived from an EMBL/GenBank/DDBJ whole genome shotgun (WGS) entry which is preliminary data.</text>
</comment>
<gene>
    <name evidence="10" type="ORF">WSS_A25710</name>
</gene>
<dbReference type="AlphaFoldDB" id="K8XG71"/>
<dbReference type="InterPro" id="IPR000719">
    <property type="entry name" value="Prot_kinase_dom"/>
</dbReference>
<keyword evidence="3" id="KW-0808">Transferase</keyword>
<dbReference type="Pfam" id="PF00069">
    <property type="entry name" value="Pkinase"/>
    <property type="match status" value="1"/>
</dbReference>
<keyword evidence="5 10" id="KW-0418">Kinase</keyword>
<dbReference type="EC" id="2.7.11.1" evidence="1"/>
<dbReference type="PROSITE" id="PS00107">
    <property type="entry name" value="PROTEIN_KINASE_ATP"/>
    <property type="match status" value="1"/>
</dbReference>
<proteinExistence type="predicted"/>
<evidence type="ECO:0000256" key="3">
    <source>
        <dbReference type="ARBA" id="ARBA00022679"/>
    </source>
</evidence>
<keyword evidence="4 7" id="KW-0547">Nucleotide-binding</keyword>
<dbReference type="GO" id="GO:0005524">
    <property type="term" value="F:ATP binding"/>
    <property type="evidence" value="ECO:0007669"/>
    <property type="project" value="UniProtKB-UniRule"/>
</dbReference>
<dbReference type="PANTHER" id="PTHR43289">
    <property type="entry name" value="MITOGEN-ACTIVATED PROTEIN KINASE KINASE KINASE 20-RELATED"/>
    <property type="match status" value="1"/>
</dbReference>
<sequence>MGEGDPLDTQRYPPSPAAELGRSGFADVQEIGRGGFGVVYRCTQANLDRTVAVKVLTVKLDEENRARFFREQRAMGRLTGHPNIVHILQVGATDSGRWAG</sequence>
<dbReference type="PANTHER" id="PTHR43289:SF6">
    <property type="entry name" value="SERINE_THREONINE-PROTEIN KINASE NEKL-3"/>
    <property type="match status" value="1"/>
</dbReference>